<sequence>MRISGFMHGITNPELIKRLHKKIPKSVDEMWKITTALLRGEVEACNQERKKTFPSWKQQDTGHRQNFKKGGFKNQQRPEKRQDKFALLTKTPKEILALDKGKFKPPPPMTTPVEKRNASKFCRKAVAFDQRVEAKQWERPSKGGKEGRSRRKGQATSNPDGTGGTEDSQTKDHPNILSGDNDLVPTLRGRRWNGRAHGY</sequence>
<dbReference type="Proteomes" id="UP001151760">
    <property type="component" value="Unassembled WGS sequence"/>
</dbReference>
<reference evidence="2" key="1">
    <citation type="journal article" date="2022" name="Int. J. Mol. Sci.">
        <title>Draft Genome of Tanacetum Coccineum: Genomic Comparison of Closely Related Tanacetum-Family Plants.</title>
        <authorList>
            <person name="Yamashiro T."/>
            <person name="Shiraishi A."/>
            <person name="Nakayama K."/>
            <person name="Satake H."/>
        </authorList>
    </citation>
    <scope>NUCLEOTIDE SEQUENCE</scope>
</reference>
<dbReference type="EMBL" id="BQNB010015371">
    <property type="protein sequence ID" value="GJT39249.1"/>
    <property type="molecule type" value="Genomic_DNA"/>
</dbReference>
<keyword evidence="3" id="KW-1185">Reference proteome</keyword>
<feature type="region of interest" description="Disordered" evidence="1">
    <location>
        <begin position="99"/>
        <end position="118"/>
    </location>
</feature>
<evidence type="ECO:0000313" key="3">
    <source>
        <dbReference type="Proteomes" id="UP001151760"/>
    </source>
</evidence>
<protein>
    <submittedName>
        <fullName evidence="2">Uncharacterized protein</fullName>
    </submittedName>
</protein>
<evidence type="ECO:0000313" key="2">
    <source>
        <dbReference type="EMBL" id="GJT39249.1"/>
    </source>
</evidence>
<evidence type="ECO:0000256" key="1">
    <source>
        <dbReference type="SAM" id="MobiDB-lite"/>
    </source>
</evidence>
<gene>
    <name evidence="2" type="ORF">Tco_0939114</name>
</gene>
<feature type="compositionally biased region" description="Basic and acidic residues" evidence="1">
    <location>
        <begin position="132"/>
        <end position="147"/>
    </location>
</feature>
<reference evidence="2" key="2">
    <citation type="submission" date="2022-01" db="EMBL/GenBank/DDBJ databases">
        <authorList>
            <person name="Yamashiro T."/>
            <person name="Shiraishi A."/>
            <person name="Satake H."/>
            <person name="Nakayama K."/>
        </authorList>
    </citation>
    <scope>NUCLEOTIDE SEQUENCE</scope>
</reference>
<name>A0ABQ5DR10_9ASTR</name>
<accession>A0ABQ5DR10</accession>
<feature type="region of interest" description="Disordered" evidence="1">
    <location>
        <begin position="132"/>
        <end position="199"/>
    </location>
</feature>
<feature type="region of interest" description="Disordered" evidence="1">
    <location>
        <begin position="49"/>
        <end position="88"/>
    </location>
</feature>
<feature type="compositionally biased region" description="Basic residues" evidence="1">
    <location>
        <begin position="188"/>
        <end position="199"/>
    </location>
</feature>
<comment type="caution">
    <text evidence="2">The sequence shown here is derived from an EMBL/GenBank/DDBJ whole genome shotgun (WGS) entry which is preliminary data.</text>
</comment>
<organism evidence="2 3">
    <name type="scientific">Tanacetum coccineum</name>
    <dbReference type="NCBI Taxonomy" id="301880"/>
    <lineage>
        <taxon>Eukaryota</taxon>
        <taxon>Viridiplantae</taxon>
        <taxon>Streptophyta</taxon>
        <taxon>Embryophyta</taxon>
        <taxon>Tracheophyta</taxon>
        <taxon>Spermatophyta</taxon>
        <taxon>Magnoliopsida</taxon>
        <taxon>eudicotyledons</taxon>
        <taxon>Gunneridae</taxon>
        <taxon>Pentapetalae</taxon>
        <taxon>asterids</taxon>
        <taxon>campanulids</taxon>
        <taxon>Asterales</taxon>
        <taxon>Asteraceae</taxon>
        <taxon>Asteroideae</taxon>
        <taxon>Anthemideae</taxon>
        <taxon>Anthemidinae</taxon>
        <taxon>Tanacetum</taxon>
    </lineage>
</organism>
<proteinExistence type="predicted"/>